<keyword evidence="4" id="KW-0808">Transferase</keyword>
<dbReference type="AlphaFoldDB" id="A7T992"/>
<evidence type="ECO:0000256" key="6">
    <source>
        <dbReference type="ARBA" id="ARBA00023163"/>
    </source>
</evidence>
<dbReference type="InterPro" id="IPR014724">
    <property type="entry name" value="RNA_pol_RPB2_OB-fold"/>
</dbReference>
<keyword evidence="13" id="KW-1185">Reference proteome</keyword>
<accession>A7T992</accession>
<feature type="domain" description="DNA-directed RNA polymerase beta subunit external 1" evidence="11">
    <location>
        <begin position="113"/>
        <end position="180"/>
    </location>
</feature>
<comment type="catalytic activity">
    <reaction evidence="7">
        <text>RNA(n) + a ribonucleoside 5'-triphosphate = RNA(n+1) + diphosphate</text>
        <dbReference type="Rhea" id="RHEA:21248"/>
        <dbReference type="Rhea" id="RHEA-COMP:14527"/>
        <dbReference type="Rhea" id="RHEA-COMP:17342"/>
        <dbReference type="ChEBI" id="CHEBI:33019"/>
        <dbReference type="ChEBI" id="CHEBI:61557"/>
        <dbReference type="ChEBI" id="CHEBI:140395"/>
        <dbReference type="EC" id="2.7.7.6"/>
    </reaction>
</comment>
<dbReference type="GO" id="GO:0003899">
    <property type="term" value="F:DNA-directed RNA polymerase activity"/>
    <property type="evidence" value="ECO:0007669"/>
    <property type="project" value="UniProtKB-EC"/>
</dbReference>
<keyword evidence="5" id="KW-0548">Nucleotidyltransferase</keyword>
<dbReference type="InterPro" id="IPR037033">
    <property type="entry name" value="DNA-dir_RNAP_su2_hyb_sf"/>
</dbReference>
<evidence type="ECO:0000256" key="3">
    <source>
        <dbReference type="ARBA" id="ARBA00022478"/>
    </source>
</evidence>
<dbReference type="PANTHER" id="PTHR20856">
    <property type="entry name" value="DNA-DIRECTED RNA POLYMERASE I SUBUNIT 2"/>
    <property type="match status" value="1"/>
</dbReference>
<feature type="domain" description="RNA polymerase Rpb2" evidence="10">
    <location>
        <begin position="35"/>
        <end position="103"/>
    </location>
</feature>
<dbReference type="Gene3D" id="2.40.50.150">
    <property type="match status" value="1"/>
</dbReference>
<dbReference type="EC" id="2.7.7.6" evidence="2"/>
<dbReference type="Gene3D" id="2.40.50.100">
    <property type="match status" value="1"/>
</dbReference>
<keyword evidence="3" id="KW-0240">DNA-directed RNA polymerase</keyword>
<evidence type="ECO:0000256" key="5">
    <source>
        <dbReference type="ARBA" id="ARBA00022695"/>
    </source>
</evidence>
<evidence type="ECO:0000256" key="7">
    <source>
        <dbReference type="ARBA" id="ARBA00048552"/>
    </source>
</evidence>
<evidence type="ECO:0000259" key="9">
    <source>
        <dbReference type="Pfam" id="PF00562"/>
    </source>
</evidence>
<dbReference type="STRING" id="45351.A7T992"/>
<evidence type="ECO:0000256" key="1">
    <source>
        <dbReference type="ARBA" id="ARBA00006835"/>
    </source>
</evidence>
<evidence type="ECO:0000313" key="12">
    <source>
        <dbReference type="EMBL" id="EDO27434.1"/>
    </source>
</evidence>
<dbReference type="GO" id="GO:0003677">
    <property type="term" value="F:DNA binding"/>
    <property type="evidence" value="ECO:0007669"/>
    <property type="project" value="InterPro"/>
</dbReference>
<sequence>MNVRDNEVFTPIDLINAKTLSSVINSFFGTNQLSQFMDQTNPLAEITHKRRLSALGPGGLSRERAGFEVRDVHYTHYGRLCPIETPEGPNIGLISSLGVYAKVNGMGFIETPYRKVTDGVIDIHSEPIYLSAEEEEGKLISQANIEIDENGKILPDNVIAREEGDFPVVEPSKIDYADVAPNQIASISASLIPFLEHDDANRALMGSNMMRQAVPLLRPEAPIVGTGLERQVASDSRVLINAEGDGVVAYVDSNKITIKYDRTEDERLVSFDDDDKTYQLIKFRKTNQSTCINLKPIVRKGDRVTKGQVLCEGYATQNGELAIGRNLKVAFMPWKGYNFEDAIVISEKVVRDDIFTSIHIDDYSLEVRDTKLGNEELTNDIP</sequence>
<dbReference type="Gene3D" id="3.90.1100.10">
    <property type="match status" value="1"/>
</dbReference>
<dbReference type="Proteomes" id="UP000001593">
    <property type="component" value="Unassembled WGS sequence"/>
</dbReference>
<dbReference type="GO" id="GO:0032549">
    <property type="term" value="F:ribonucleoside binding"/>
    <property type="evidence" value="ECO:0007669"/>
    <property type="project" value="InterPro"/>
</dbReference>
<reference evidence="12 13" key="1">
    <citation type="journal article" date="2007" name="Science">
        <title>Sea anemone genome reveals ancestral eumetazoan gene repertoire and genomic organization.</title>
        <authorList>
            <person name="Putnam N.H."/>
            <person name="Srivastava M."/>
            <person name="Hellsten U."/>
            <person name="Dirks B."/>
            <person name="Chapman J."/>
            <person name="Salamov A."/>
            <person name="Terry A."/>
            <person name="Shapiro H."/>
            <person name="Lindquist E."/>
            <person name="Kapitonov V.V."/>
            <person name="Jurka J."/>
            <person name="Genikhovich G."/>
            <person name="Grigoriev I.V."/>
            <person name="Lucas S.M."/>
            <person name="Steele R.E."/>
            <person name="Finnerty J.R."/>
            <person name="Technau U."/>
            <person name="Martindale M.Q."/>
            <person name="Rokhsar D.S."/>
        </authorList>
    </citation>
    <scope>NUCLEOTIDE SEQUENCE [LARGE SCALE GENOMIC DNA]</scope>
    <source>
        <strain evidence="13">CH2 X CH6</strain>
    </source>
</reference>
<comment type="similarity">
    <text evidence="1 8">Belongs to the RNA polymerase beta chain family.</text>
</comment>
<organism evidence="12 13">
    <name type="scientific">Nematostella vectensis</name>
    <name type="common">Starlet sea anemone</name>
    <dbReference type="NCBI Taxonomy" id="45351"/>
    <lineage>
        <taxon>Eukaryota</taxon>
        <taxon>Metazoa</taxon>
        <taxon>Cnidaria</taxon>
        <taxon>Anthozoa</taxon>
        <taxon>Hexacorallia</taxon>
        <taxon>Actiniaria</taxon>
        <taxon>Edwardsiidae</taxon>
        <taxon>Nematostella</taxon>
    </lineage>
</organism>
<dbReference type="InterPro" id="IPR015712">
    <property type="entry name" value="DNA-dir_RNA_pol_su2"/>
</dbReference>
<dbReference type="Pfam" id="PF10385">
    <property type="entry name" value="RNA_pol_Rpb2_45"/>
    <property type="match status" value="1"/>
</dbReference>
<dbReference type="GO" id="GO:0006351">
    <property type="term" value="P:DNA-templated transcription"/>
    <property type="evidence" value="ECO:0007669"/>
    <property type="project" value="InterPro"/>
</dbReference>
<dbReference type="HOGENOM" id="CLU_724775_0_0_1"/>
<proteinExistence type="inferred from homology"/>
<dbReference type="Gene3D" id="2.30.150.10">
    <property type="entry name" value="DNA-directed RNA polymerase, beta subunit, external 1 domain"/>
    <property type="match status" value="1"/>
</dbReference>
<dbReference type="eggNOG" id="KOG0214">
    <property type="taxonomic scope" value="Eukaryota"/>
</dbReference>
<dbReference type="Gene3D" id="2.40.270.10">
    <property type="entry name" value="DNA-directed RNA polymerase, subunit 2, domain 6"/>
    <property type="match status" value="1"/>
</dbReference>
<dbReference type="InterPro" id="IPR042107">
    <property type="entry name" value="DNA-dir_RNA_pol_bsu_ext_1_sf"/>
</dbReference>
<dbReference type="Pfam" id="PF04565">
    <property type="entry name" value="RNA_pol_Rpb2_3"/>
    <property type="match status" value="1"/>
</dbReference>
<dbReference type="GO" id="GO:0000428">
    <property type="term" value="C:DNA-directed RNA polymerase complex"/>
    <property type="evidence" value="ECO:0007669"/>
    <property type="project" value="UniProtKB-KW"/>
</dbReference>
<dbReference type="PhylomeDB" id="A7T992"/>
<evidence type="ECO:0000256" key="2">
    <source>
        <dbReference type="ARBA" id="ARBA00012418"/>
    </source>
</evidence>
<feature type="domain" description="DNA-directed RNA polymerase subunit 2 hybrid-binding" evidence="9">
    <location>
        <begin position="242"/>
        <end position="381"/>
    </location>
</feature>
<dbReference type="InterPro" id="IPR007645">
    <property type="entry name" value="RNA_pol_Rpb2_3"/>
</dbReference>
<evidence type="ECO:0000259" key="11">
    <source>
        <dbReference type="Pfam" id="PF10385"/>
    </source>
</evidence>
<gene>
    <name evidence="12" type="ORF">NEMVEDRAFT_v1g151047</name>
</gene>
<evidence type="ECO:0000256" key="4">
    <source>
        <dbReference type="ARBA" id="ARBA00022679"/>
    </source>
</evidence>
<feature type="non-terminal residue" evidence="12">
    <location>
        <position position="382"/>
    </location>
</feature>
<dbReference type="SUPFAM" id="SSF64484">
    <property type="entry name" value="beta and beta-prime subunits of DNA dependent RNA-polymerase"/>
    <property type="match status" value="1"/>
</dbReference>
<dbReference type="InterPro" id="IPR019462">
    <property type="entry name" value="DNA-dir_RNA_pol_bsu_external_1"/>
</dbReference>
<dbReference type="InParanoid" id="A7T992"/>
<name>A7T992_NEMVE</name>
<protein>
    <recommendedName>
        <fullName evidence="2">DNA-directed RNA polymerase</fullName>
        <ecNumber evidence="2">2.7.7.6</ecNumber>
    </recommendedName>
</protein>
<dbReference type="EMBL" id="DS473188">
    <property type="protein sequence ID" value="EDO27434.1"/>
    <property type="molecule type" value="Genomic_DNA"/>
</dbReference>
<evidence type="ECO:0000313" key="13">
    <source>
        <dbReference type="Proteomes" id="UP000001593"/>
    </source>
</evidence>
<keyword evidence="6" id="KW-0804">Transcription</keyword>
<dbReference type="InterPro" id="IPR007120">
    <property type="entry name" value="DNA-dir_RNAP_su2_dom"/>
</dbReference>
<evidence type="ECO:0000256" key="8">
    <source>
        <dbReference type="RuleBase" id="RU000434"/>
    </source>
</evidence>
<evidence type="ECO:0000259" key="10">
    <source>
        <dbReference type="Pfam" id="PF04565"/>
    </source>
</evidence>
<dbReference type="Pfam" id="PF00562">
    <property type="entry name" value="RNA_pol_Rpb2_6"/>
    <property type="match status" value="1"/>
</dbReference>